<accession>A0ABT7CH33</accession>
<feature type="transmembrane region" description="Helical" evidence="1">
    <location>
        <begin position="16"/>
        <end position="36"/>
    </location>
</feature>
<proteinExistence type="predicted"/>
<protein>
    <recommendedName>
        <fullName evidence="4">Secreted protein</fullName>
    </recommendedName>
</protein>
<organism evidence="2 3">
    <name type="scientific">Xanthocytophaga flava</name>
    <dbReference type="NCBI Taxonomy" id="3048013"/>
    <lineage>
        <taxon>Bacteria</taxon>
        <taxon>Pseudomonadati</taxon>
        <taxon>Bacteroidota</taxon>
        <taxon>Cytophagia</taxon>
        <taxon>Cytophagales</taxon>
        <taxon>Rhodocytophagaceae</taxon>
        <taxon>Xanthocytophaga</taxon>
    </lineage>
</organism>
<dbReference type="Proteomes" id="UP001228581">
    <property type="component" value="Unassembled WGS sequence"/>
</dbReference>
<reference evidence="2 3" key="1">
    <citation type="submission" date="2023-05" db="EMBL/GenBank/DDBJ databases">
        <authorList>
            <person name="Zhang X."/>
        </authorList>
    </citation>
    <scope>NUCLEOTIDE SEQUENCE [LARGE SCALE GENOMIC DNA]</scope>
    <source>
        <strain evidence="2 3">DM2B3-1</strain>
    </source>
</reference>
<evidence type="ECO:0000313" key="2">
    <source>
        <dbReference type="EMBL" id="MDJ1493015.1"/>
    </source>
</evidence>
<sequence>MLLKEWAWVTFEKVHFLSWFIIPILLLSQASSFFACPKNEAKKGTFLRSSCPQAKGQPRGEKIAYAPTRPFVI</sequence>
<comment type="caution">
    <text evidence="2">The sequence shown here is derived from an EMBL/GenBank/DDBJ whole genome shotgun (WGS) entry which is preliminary data.</text>
</comment>
<keyword evidence="1" id="KW-0812">Transmembrane</keyword>
<evidence type="ECO:0008006" key="4">
    <source>
        <dbReference type="Google" id="ProtNLM"/>
    </source>
</evidence>
<keyword evidence="1" id="KW-0472">Membrane</keyword>
<name>A0ABT7CH33_9BACT</name>
<keyword evidence="1" id="KW-1133">Transmembrane helix</keyword>
<evidence type="ECO:0000256" key="1">
    <source>
        <dbReference type="SAM" id="Phobius"/>
    </source>
</evidence>
<dbReference type="EMBL" id="JASJOT010000004">
    <property type="protein sequence ID" value="MDJ1493015.1"/>
    <property type="molecule type" value="Genomic_DNA"/>
</dbReference>
<gene>
    <name evidence="2" type="ORF">QNI19_08730</name>
</gene>
<evidence type="ECO:0000313" key="3">
    <source>
        <dbReference type="Proteomes" id="UP001228581"/>
    </source>
</evidence>
<keyword evidence="3" id="KW-1185">Reference proteome</keyword>
<dbReference type="RefSeq" id="WP_313994674.1">
    <property type="nucleotide sequence ID" value="NZ_JASJOT010000004.1"/>
</dbReference>